<gene>
    <name evidence="2" type="ORF">CYLTODRAFT_489252</name>
</gene>
<reference evidence="2 3" key="1">
    <citation type="journal article" date="2015" name="Fungal Genet. Biol.">
        <title>Evolution of novel wood decay mechanisms in Agaricales revealed by the genome sequences of Fistulina hepatica and Cylindrobasidium torrendii.</title>
        <authorList>
            <person name="Floudas D."/>
            <person name="Held B.W."/>
            <person name="Riley R."/>
            <person name="Nagy L.G."/>
            <person name="Koehler G."/>
            <person name="Ransdell A.S."/>
            <person name="Younus H."/>
            <person name="Chow J."/>
            <person name="Chiniquy J."/>
            <person name="Lipzen A."/>
            <person name="Tritt A."/>
            <person name="Sun H."/>
            <person name="Haridas S."/>
            <person name="LaButti K."/>
            <person name="Ohm R.A."/>
            <person name="Kues U."/>
            <person name="Blanchette R.A."/>
            <person name="Grigoriev I.V."/>
            <person name="Minto R.E."/>
            <person name="Hibbett D.S."/>
        </authorList>
    </citation>
    <scope>NUCLEOTIDE SEQUENCE [LARGE SCALE GENOMIC DNA]</scope>
    <source>
        <strain evidence="2 3">FP15055 ss-10</strain>
    </source>
</reference>
<feature type="compositionally biased region" description="Low complexity" evidence="1">
    <location>
        <begin position="72"/>
        <end position="96"/>
    </location>
</feature>
<evidence type="ECO:0000313" key="2">
    <source>
        <dbReference type="EMBL" id="KIY69027.1"/>
    </source>
</evidence>
<dbReference type="EMBL" id="KN880491">
    <property type="protein sequence ID" value="KIY69027.1"/>
    <property type="molecule type" value="Genomic_DNA"/>
</dbReference>
<name>A0A0D7BEQ9_9AGAR</name>
<proteinExistence type="predicted"/>
<keyword evidence="3" id="KW-1185">Reference proteome</keyword>
<protein>
    <submittedName>
        <fullName evidence="2">Uncharacterized protein</fullName>
    </submittedName>
</protein>
<sequence length="140" mass="14727">MLRTNLIRYMHTSRALPGTAMHAPKSTPGWHTRNDPKTGEPIATNEETPKYVQAQGDPATAYPTSAPYINYPAADAPPSAPQSSTSSSPAHPVTTAKVPKDESGVGQSAAVRNAEAPGEMELGAFGGLGLMDKQNAKKEE</sequence>
<dbReference type="OrthoDB" id="3355886at2759"/>
<dbReference type="AlphaFoldDB" id="A0A0D7BEQ9"/>
<accession>A0A0D7BEQ9</accession>
<feature type="region of interest" description="Disordered" evidence="1">
    <location>
        <begin position="17"/>
        <end position="117"/>
    </location>
</feature>
<evidence type="ECO:0000256" key="1">
    <source>
        <dbReference type="SAM" id="MobiDB-lite"/>
    </source>
</evidence>
<organism evidence="2 3">
    <name type="scientific">Cylindrobasidium torrendii FP15055 ss-10</name>
    <dbReference type="NCBI Taxonomy" id="1314674"/>
    <lineage>
        <taxon>Eukaryota</taxon>
        <taxon>Fungi</taxon>
        <taxon>Dikarya</taxon>
        <taxon>Basidiomycota</taxon>
        <taxon>Agaricomycotina</taxon>
        <taxon>Agaricomycetes</taxon>
        <taxon>Agaricomycetidae</taxon>
        <taxon>Agaricales</taxon>
        <taxon>Marasmiineae</taxon>
        <taxon>Physalacriaceae</taxon>
        <taxon>Cylindrobasidium</taxon>
    </lineage>
</organism>
<evidence type="ECO:0000313" key="3">
    <source>
        <dbReference type="Proteomes" id="UP000054007"/>
    </source>
</evidence>
<dbReference type="Proteomes" id="UP000054007">
    <property type="component" value="Unassembled WGS sequence"/>
</dbReference>